<proteinExistence type="predicted"/>
<name>A0A6G4ECD8_CLOBO</name>
<reference evidence="1" key="1">
    <citation type="submission" date="2019-04" db="EMBL/GenBank/DDBJ databases">
        <title>Genome sequencing of Clostridium botulinum Groups I-IV and Clostridium butyricum.</title>
        <authorList>
            <person name="Brunt J."/>
            <person name="Van Vliet A.H.M."/>
            <person name="Stringer S.C."/>
            <person name="Carter A.T."/>
            <person name="Peck M.W."/>
        </authorList>
    </citation>
    <scope>NUCLEOTIDE SEQUENCE</scope>
    <source>
        <strain evidence="1">IFR 15/031</strain>
    </source>
</reference>
<sequence length="39" mass="4724">MFYNGRDKTYLKAYISMPRIDFKIKCGWEILLLIIRLIS</sequence>
<gene>
    <name evidence="1" type="ORF">FC962_02725</name>
</gene>
<dbReference type="EMBL" id="SWRL01000001">
    <property type="protein sequence ID" value="NFH60828.1"/>
    <property type="molecule type" value="Genomic_DNA"/>
</dbReference>
<accession>A0A6G4ECD8</accession>
<organism evidence="1">
    <name type="scientific">Clostridium botulinum</name>
    <dbReference type="NCBI Taxonomy" id="1491"/>
    <lineage>
        <taxon>Bacteria</taxon>
        <taxon>Bacillati</taxon>
        <taxon>Bacillota</taxon>
        <taxon>Clostridia</taxon>
        <taxon>Eubacteriales</taxon>
        <taxon>Clostridiaceae</taxon>
        <taxon>Clostridium</taxon>
    </lineage>
</organism>
<comment type="caution">
    <text evidence="1">The sequence shown here is derived from an EMBL/GenBank/DDBJ whole genome shotgun (WGS) entry which is preliminary data.</text>
</comment>
<evidence type="ECO:0000313" key="1">
    <source>
        <dbReference type="EMBL" id="NFH60828.1"/>
    </source>
</evidence>
<protein>
    <submittedName>
        <fullName evidence="1">Uncharacterized protein</fullName>
    </submittedName>
</protein>
<dbReference type="AlphaFoldDB" id="A0A6G4ECD8"/>